<dbReference type="InterPro" id="IPR045899">
    <property type="entry name" value="ATL71-like"/>
</dbReference>
<evidence type="ECO:0000313" key="5">
    <source>
        <dbReference type="EMBL" id="CAD8115602.1"/>
    </source>
</evidence>
<evidence type="ECO:0000256" key="1">
    <source>
        <dbReference type="PROSITE-ProRule" id="PRU00175"/>
    </source>
</evidence>
<dbReference type="PANTHER" id="PTHR46719:SF7">
    <property type="entry name" value="RING-H2 FINGER PROTEIN ATL71-RELATED"/>
    <property type="match status" value="1"/>
</dbReference>
<dbReference type="InterPro" id="IPR001841">
    <property type="entry name" value="Znf_RING"/>
</dbReference>
<dbReference type="Pfam" id="PF13639">
    <property type="entry name" value="zf-RING_2"/>
    <property type="match status" value="1"/>
</dbReference>
<keyword evidence="3" id="KW-0732">Signal</keyword>
<dbReference type="GO" id="GO:0008270">
    <property type="term" value="F:zinc ion binding"/>
    <property type="evidence" value="ECO:0007669"/>
    <property type="project" value="UniProtKB-KW"/>
</dbReference>
<organism evidence="5 6">
    <name type="scientific">Paramecium primaurelia</name>
    <dbReference type="NCBI Taxonomy" id="5886"/>
    <lineage>
        <taxon>Eukaryota</taxon>
        <taxon>Sar</taxon>
        <taxon>Alveolata</taxon>
        <taxon>Ciliophora</taxon>
        <taxon>Intramacronucleata</taxon>
        <taxon>Oligohymenophorea</taxon>
        <taxon>Peniculida</taxon>
        <taxon>Parameciidae</taxon>
        <taxon>Paramecium</taxon>
    </lineage>
</organism>
<keyword evidence="1" id="KW-0863">Zinc-finger</keyword>
<dbReference type="Proteomes" id="UP000688137">
    <property type="component" value="Unassembled WGS sequence"/>
</dbReference>
<proteinExistence type="predicted"/>
<feature type="signal peptide" evidence="3">
    <location>
        <begin position="1"/>
        <end position="15"/>
    </location>
</feature>
<dbReference type="PANTHER" id="PTHR46719">
    <property type="entry name" value="TRANSCRIPTION FACTOR C2H2 FAMILY-RELATED"/>
    <property type="match status" value="1"/>
</dbReference>
<evidence type="ECO:0000256" key="2">
    <source>
        <dbReference type="SAM" id="Phobius"/>
    </source>
</evidence>
<feature type="chain" id="PRO_5035876633" description="RING-type domain-containing protein" evidence="3">
    <location>
        <begin position="16"/>
        <end position="508"/>
    </location>
</feature>
<dbReference type="EMBL" id="CAJJDM010000172">
    <property type="protein sequence ID" value="CAD8115602.1"/>
    <property type="molecule type" value="Genomic_DNA"/>
</dbReference>
<feature type="transmembrane region" description="Helical" evidence="2">
    <location>
        <begin position="319"/>
        <end position="341"/>
    </location>
</feature>
<keyword evidence="1" id="KW-0479">Metal-binding</keyword>
<dbReference type="SMART" id="SM00184">
    <property type="entry name" value="RING"/>
    <property type="match status" value="1"/>
</dbReference>
<comment type="caution">
    <text evidence="5">The sequence shown here is derived from an EMBL/GenBank/DDBJ whole genome shotgun (WGS) entry which is preliminary data.</text>
</comment>
<dbReference type="OMA" id="AYQMIQI"/>
<keyword evidence="2" id="KW-0472">Membrane</keyword>
<name>A0A8S1QIX6_PARPR</name>
<accession>A0A8S1QIX6</accession>
<dbReference type="CDD" id="cd16454">
    <property type="entry name" value="RING-H2_PA-TM-RING"/>
    <property type="match status" value="1"/>
</dbReference>
<sequence length="508" mass="59233">MLFLFIFTLLIKALAIDILTINQEYQETGTIFKLIESQYQVIQSVQNTTFYFQPFQIDQDKYITVELIFGYPQDGDVNIEFSITKNKKDNTSSKNDVFYDINGQFLKKAYQMIQINPFTFNSNDKYYIDILIRDTHFTDYQYIIKITKTNNKKCPNDCGNQQSGLCYTENGICACSSEYVDLDCSRLATPLSLKQPLKNIAIQKKDYFYFERDSLISNITLNLGLMNSQYHVSDVQAYIMYENFECGLANEGYFNYYISFHDQSSQSVQIDLSPLIYDQYIERYQRLLITLTTETPALIYISLSLSSTDGNLEMDQSLVIVYVLVSIAILLLVAWIIIILIRYRRSSRVQDETNTISNSQINNNNNINNRRNKSILNTNLLDQYMPKLLYSQILEMPEIQEQDVQEACSVCLIEYQKYCICRLTPCHHIFHSDCLQQWILKHENCPICRTPLDQKSLKELIDKNANQTFKFYQTTNKQTNQNAILQSQLFSNAQTELRIIAHNSIDNQ</sequence>
<feature type="domain" description="RING-type" evidence="4">
    <location>
        <begin position="408"/>
        <end position="449"/>
    </location>
</feature>
<dbReference type="PROSITE" id="PS50089">
    <property type="entry name" value="ZF_RING_2"/>
    <property type="match status" value="1"/>
</dbReference>
<keyword evidence="2" id="KW-1133">Transmembrane helix</keyword>
<dbReference type="AlphaFoldDB" id="A0A8S1QIX6"/>
<evidence type="ECO:0000313" key="6">
    <source>
        <dbReference type="Proteomes" id="UP000688137"/>
    </source>
</evidence>
<keyword evidence="1" id="KW-0862">Zinc</keyword>
<protein>
    <recommendedName>
        <fullName evidence="4">RING-type domain-containing protein</fullName>
    </recommendedName>
</protein>
<evidence type="ECO:0000259" key="4">
    <source>
        <dbReference type="PROSITE" id="PS50089"/>
    </source>
</evidence>
<gene>
    <name evidence="5" type="ORF">PPRIM_AZ9-3.1.T1650061</name>
</gene>
<keyword evidence="6" id="KW-1185">Reference proteome</keyword>
<evidence type="ECO:0000256" key="3">
    <source>
        <dbReference type="SAM" id="SignalP"/>
    </source>
</evidence>
<reference evidence="5" key="1">
    <citation type="submission" date="2021-01" db="EMBL/GenBank/DDBJ databases">
        <authorList>
            <consortium name="Genoscope - CEA"/>
            <person name="William W."/>
        </authorList>
    </citation>
    <scope>NUCLEOTIDE SEQUENCE</scope>
</reference>
<keyword evidence="2" id="KW-0812">Transmembrane</keyword>